<dbReference type="EMBL" id="JQFK01000017">
    <property type="protein sequence ID" value="KGK38623.1"/>
    <property type="molecule type" value="Genomic_DNA"/>
</dbReference>
<dbReference type="VEuPathDB" id="FungiDB:C5L36_0C10920"/>
<dbReference type="GO" id="GO:0045292">
    <property type="term" value="P:mRNA cis splicing, via spliceosome"/>
    <property type="evidence" value="ECO:0007669"/>
    <property type="project" value="EnsemblFungi"/>
</dbReference>
<dbReference type="InterPro" id="IPR035979">
    <property type="entry name" value="RBD_domain_sf"/>
</dbReference>
<feature type="domain" description="C3H1-type" evidence="6">
    <location>
        <begin position="179"/>
        <end position="202"/>
    </location>
</feature>
<dbReference type="AlphaFoldDB" id="A0A099P0N1"/>
<dbReference type="Proteomes" id="UP000029867">
    <property type="component" value="Unassembled WGS sequence"/>
</dbReference>
<dbReference type="PRINTS" id="PR01848">
    <property type="entry name" value="U2AUXFACTOR"/>
</dbReference>
<evidence type="ECO:0000256" key="4">
    <source>
        <dbReference type="ARBA" id="ARBA00022833"/>
    </source>
</evidence>
<evidence type="ECO:0000313" key="8">
    <source>
        <dbReference type="Proteomes" id="UP000029867"/>
    </source>
</evidence>
<evidence type="ECO:0000256" key="2">
    <source>
        <dbReference type="ARBA" id="ARBA00022737"/>
    </source>
</evidence>
<dbReference type="InterPro" id="IPR000571">
    <property type="entry name" value="Znf_CCCH"/>
</dbReference>
<dbReference type="InterPro" id="IPR000504">
    <property type="entry name" value="RRM_dom"/>
</dbReference>
<organism evidence="7 8">
    <name type="scientific">Pichia kudriavzevii</name>
    <name type="common">Yeast</name>
    <name type="synonym">Issatchenkia orientalis</name>
    <dbReference type="NCBI Taxonomy" id="4909"/>
    <lineage>
        <taxon>Eukaryota</taxon>
        <taxon>Fungi</taxon>
        <taxon>Dikarya</taxon>
        <taxon>Ascomycota</taxon>
        <taxon>Saccharomycotina</taxon>
        <taxon>Pichiomycetes</taxon>
        <taxon>Pichiales</taxon>
        <taxon>Pichiaceae</taxon>
        <taxon>Pichia</taxon>
    </lineage>
</organism>
<evidence type="ECO:0000256" key="3">
    <source>
        <dbReference type="ARBA" id="ARBA00022771"/>
    </source>
</evidence>
<dbReference type="SMART" id="SM00356">
    <property type="entry name" value="ZnF_C3H1"/>
    <property type="match status" value="2"/>
</dbReference>
<keyword evidence="2" id="KW-0677">Repeat</keyword>
<dbReference type="GO" id="GO:0071004">
    <property type="term" value="C:U2-type prespliceosome"/>
    <property type="evidence" value="ECO:0007669"/>
    <property type="project" value="EnsemblFungi"/>
</dbReference>
<dbReference type="HOGENOM" id="CLU_059852_3_1_1"/>
<dbReference type="GO" id="GO:0003723">
    <property type="term" value="F:RNA binding"/>
    <property type="evidence" value="ECO:0007669"/>
    <property type="project" value="InterPro"/>
</dbReference>
<evidence type="ECO:0000256" key="5">
    <source>
        <dbReference type="PROSITE-ProRule" id="PRU00723"/>
    </source>
</evidence>
<dbReference type="InterPro" id="IPR009145">
    <property type="entry name" value="U2AF_small"/>
</dbReference>
<feature type="zinc finger region" description="C3H1-type" evidence="5">
    <location>
        <begin position="179"/>
        <end position="202"/>
    </location>
</feature>
<dbReference type="GO" id="GO:0089701">
    <property type="term" value="C:U2AF complex"/>
    <property type="evidence" value="ECO:0007669"/>
    <property type="project" value="EnsemblFungi"/>
</dbReference>
<dbReference type="PANTHER" id="PTHR12620">
    <property type="entry name" value="U2 SNRNP AUXILIARY FACTOR, SMALL SUBUNIT"/>
    <property type="match status" value="1"/>
</dbReference>
<feature type="domain" description="C3H1-type" evidence="6">
    <location>
        <begin position="25"/>
        <end position="53"/>
    </location>
</feature>
<comment type="caution">
    <text evidence="7">The sequence shown here is derived from an EMBL/GenBank/DDBJ whole genome shotgun (WGS) entry which is preliminary data.</text>
</comment>
<dbReference type="SUPFAM" id="SSF54928">
    <property type="entry name" value="RNA-binding domain, RBD"/>
    <property type="match status" value="1"/>
</dbReference>
<dbReference type="InterPro" id="IPR012677">
    <property type="entry name" value="Nucleotide-bd_a/b_plait_sf"/>
</dbReference>
<dbReference type="Pfam" id="PF00076">
    <property type="entry name" value="RRM_1"/>
    <property type="match status" value="1"/>
</dbReference>
<evidence type="ECO:0000256" key="1">
    <source>
        <dbReference type="ARBA" id="ARBA00022723"/>
    </source>
</evidence>
<dbReference type="GO" id="GO:0000243">
    <property type="term" value="C:commitment complex"/>
    <property type="evidence" value="ECO:0007669"/>
    <property type="project" value="EnsemblFungi"/>
</dbReference>
<keyword evidence="3 5" id="KW-0863">Zinc-finger</keyword>
<dbReference type="Gene3D" id="3.30.70.330">
    <property type="match status" value="1"/>
</dbReference>
<name>A0A099P0N1_PICKU</name>
<dbReference type="PROSITE" id="PS50103">
    <property type="entry name" value="ZF_C3H1"/>
    <property type="match status" value="2"/>
</dbReference>
<dbReference type="GO" id="GO:0008270">
    <property type="term" value="F:zinc ion binding"/>
    <property type="evidence" value="ECO:0007669"/>
    <property type="project" value="UniProtKB-KW"/>
</dbReference>
<dbReference type="eggNOG" id="KOG2202">
    <property type="taxonomic scope" value="Eukaryota"/>
</dbReference>
<accession>A0A099P0N1</accession>
<proteinExistence type="predicted"/>
<evidence type="ECO:0000259" key="6">
    <source>
        <dbReference type="PROSITE" id="PS50103"/>
    </source>
</evidence>
<sequence length="226" mass="26031">MSTSLPKTPAASEGRYNRPFGRVDKYAAASCKFWDNVGACRHGSKCAKLHNRPLRSKTVMFWKIYNNPVRTYYNKSRDEENRKNGEFVTLNPEIDEEKLRQEANRLYQDLFVELSIKFGEVSAIVICGNYNLHLGGNVLVKFKSERSAAKCFAECNDRWYNGKPIFCDLSPVKFIDDAICKDYANDRRCERGDQCNLIHARNIEPSLVKMLNASQRAYYKSLESVE</sequence>
<gene>
    <name evidence="7" type="ORF">JL09_g2227</name>
</gene>
<keyword evidence="1 5" id="KW-0479">Metal-binding</keyword>
<keyword evidence="4 5" id="KW-0862">Zinc</keyword>
<reference evidence="8" key="1">
    <citation type="journal article" date="2014" name="Microb. Cell Fact.">
        <title>Exploiting Issatchenkia orientalis SD108 for succinic acid production.</title>
        <authorList>
            <person name="Xiao H."/>
            <person name="Shao Z."/>
            <person name="Jiang Y."/>
            <person name="Dole S."/>
            <person name="Zhao H."/>
        </authorList>
    </citation>
    <scope>NUCLEOTIDE SEQUENCE [LARGE SCALE GENOMIC DNA]</scope>
    <source>
        <strain evidence="8">SD108</strain>
    </source>
</reference>
<evidence type="ECO:0000313" key="7">
    <source>
        <dbReference type="EMBL" id="KGK38623.1"/>
    </source>
</evidence>
<protein>
    <recommendedName>
        <fullName evidence="6">C3H1-type domain-containing protein</fullName>
    </recommendedName>
</protein>
<feature type="zinc finger region" description="C3H1-type" evidence="5">
    <location>
        <begin position="25"/>
        <end position="53"/>
    </location>
</feature>